<sequence>MELSDYLRIVRRSWRLVVAVLLATVAVAALLTAITPREYRAEAELYVSTAGGSDVSDLVQGSSFTQRQVATYADIVTTPAVLGPVIDDLGLEASASGLARRVTATVPADTVLINVAVVDGDPVQAAEIANMVADQFAETVQELERVSEQGESAVKATVVQPATPSEDPASPDPLRNMALALVLGLLLGLGLAVLRDLLDRRVRGEADIARVTEEPTIGAIAFDKDAPAHPLVIEIDPHSPRAESFRALRTNLLYLDPDDQPTTFLITSSVPGEGKSTTAANLALTIAETGSTVCLIEGDLRRPRLLDYMGLENAAGVTDVVVGRVELADVLQPYVEGLYVLGCGPIPPNPSELLGSDAMRRMLERLSAEFDYVLIDGPPLLAVTDGAILSTMTDGALVVVGANVVRRDELERALGTLERVGGKVLGLVANRLATKGPDAYQYSYGNYRPDTEIEGRGRRPRSRKARRQKQTQPQTPVAQG</sequence>
<evidence type="ECO:0000256" key="2">
    <source>
        <dbReference type="ARBA" id="ARBA00006683"/>
    </source>
</evidence>
<comment type="subcellular location">
    <subcellularLocation>
        <location evidence="1">Cell membrane</location>
        <topology evidence="1">Multi-pass membrane protein</topology>
    </subcellularLocation>
</comment>
<keyword evidence="8" id="KW-0472">Membrane</keyword>
<dbReference type="Pfam" id="PF10609">
    <property type="entry name" value="ParA"/>
    <property type="match status" value="1"/>
</dbReference>
<feature type="compositionally biased region" description="Basic residues" evidence="9">
    <location>
        <begin position="458"/>
        <end position="469"/>
    </location>
</feature>
<evidence type="ECO:0000313" key="11">
    <source>
        <dbReference type="EMBL" id="MFB9733386.1"/>
    </source>
</evidence>
<dbReference type="Gene3D" id="3.40.50.300">
    <property type="entry name" value="P-loop containing nucleotide triphosphate hydrolases"/>
    <property type="match status" value="1"/>
</dbReference>
<keyword evidence="5" id="KW-0547">Nucleotide-binding</keyword>
<dbReference type="PANTHER" id="PTHR32309:SF13">
    <property type="entry name" value="FERRIC ENTEROBACTIN TRANSPORT PROTEIN FEPE"/>
    <property type="match status" value="1"/>
</dbReference>
<dbReference type="Pfam" id="PF02706">
    <property type="entry name" value="Wzz"/>
    <property type="match status" value="1"/>
</dbReference>
<keyword evidence="4" id="KW-0812">Transmembrane</keyword>
<dbReference type="InterPro" id="IPR003856">
    <property type="entry name" value="LPS_length_determ_N"/>
</dbReference>
<evidence type="ECO:0000256" key="9">
    <source>
        <dbReference type="SAM" id="MobiDB-lite"/>
    </source>
</evidence>
<proteinExistence type="inferred from homology"/>
<evidence type="ECO:0000256" key="7">
    <source>
        <dbReference type="ARBA" id="ARBA00022989"/>
    </source>
</evidence>
<organism evidence="11 12">
    <name type="scientific">Ornithinimicrobium kibberense</name>
    <dbReference type="NCBI Taxonomy" id="282060"/>
    <lineage>
        <taxon>Bacteria</taxon>
        <taxon>Bacillati</taxon>
        <taxon>Actinomycetota</taxon>
        <taxon>Actinomycetes</taxon>
        <taxon>Micrococcales</taxon>
        <taxon>Ornithinimicrobiaceae</taxon>
        <taxon>Ornithinimicrobium</taxon>
    </lineage>
</organism>
<dbReference type="SUPFAM" id="SSF52540">
    <property type="entry name" value="P-loop containing nucleoside triphosphate hydrolases"/>
    <property type="match status" value="1"/>
</dbReference>
<feature type="domain" description="Polysaccharide chain length determinant N-terminal" evidence="10">
    <location>
        <begin position="2"/>
        <end position="89"/>
    </location>
</feature>
<keyword evidence="12" id="KW-1185">Reference proteome</keyword>
<feature type="region of interest" description="Disordered" evidence="9">
    <location>
        <begin position="443"/>
        <end position="480"/>
    </location>
</feature>
<reference evidence="11 12" key="1">
    <citation type="submission" date="2024-09" db="EMBL/GenBank/DDBJ databases">
        <authorList>
            <person name="Sun Q."/>
            <person name="Mori K."/>
        </authorList>
    </citation>
    <scope>NUCLEOTIDE SEQUENCE [LARGE SCALE GENOMIC DNA]</scope>
    <source>
        <strain evidence="11 12">JCM 12763</strain>
    </source>
</reference>
<dbReference type="NCBIfam" id="TIGR01007">
    <property type="entry name" value="eps_fam"/>
    <property type="match status" value="1"/>
</dbReference>
<evidence type="ECO:0000313" key="12">
    <source>
        <dbReference type="Proteomes" id="UP001589613"/>
    </source>
</evidence>
<keyword evidence="11" id="KW-0808">Transferase</keyword>
<dbReference type="PANTHER" id="PTHR32309">
    <property type="entry name" value="TYROSINE-PROTEIN KINASE"/>
    <property type="match status" value="1"/>
</dbReference>
<keyword evidence="6" id="KW-0067">ATP-binding</keyword>
<evidence type="ECO:0000256" key="6">
    <source>
        <dbReference type="ARBA" id="ARBA00022840"/>
    </source>
</evidence>
<dbReference type="RefSeq" id="WP_141339469.1">
    <property type="nucleotide sequence ID" value="NZ_JBHMAX010000033.1"/>
</dbReference>
<keyword evidence="7" id="KW-1133">Transmembrane helix</keyword>
<protein>
    <submittedName>
        <fullName evidence="11">Polysaccharide biosynthesis tyrosine autokinase</fullName>
        <ecNumber evidence="11">2.7.10.2</ecNumber>
    </submittedName>
</protein>
<comment type="caution">
    <text evidence="11">The sequence shown here is derived from an EMBL/GenBank/DDBJ whole genome shotgun (WGS) entry which is preliminary data.</text>
</comment>
<dbReference type="CDD" id="cd05387">
    <property type="entry name" value="BY-kinase"/>
    <property type="match status" value="1"/>
</dbReference>
<comment type="similarity">
    <text evidence="2">Belongs to the CpsC/CapA family.</text>
</comment>
<evidence type="ECO:0000259" key="10">
    <source>
        <dbReference type="Pfam" id="PF02706"/>
    </source>
</evidence>
<evidence type="ECO:0000256" key="5">
    <source>
        <dbReference type="ARBA" id="ARBA00022741"/>
    </source>
</evidence>
<dbReference type="GO" id="GO:0004715">
    <property type="term" value="F:non-membrane spanning protein tyrosine kinase activity"/>
    <property type="evidence" value="ECO:0007669"/>
    <property type="project" value="UniProtKB-EC"/>
</dbReference>
<gene>
    <name evidence="11" type="ORF">ACFFN0_15160</name>
</gene>
<evidence type="ECO:0000256" key="8">
    <source>
        <dbReference type="ARBA" id="ARBA00023136"/>
    </source>
</evidence>
<feature type="compositionally biased region" description="Polar residues" evidence="9">
    <location>
        <begin position="470"/>
        <end position="480"/>
    </location>
</feature>
<name>A0ABV5V6F3_9MICO</name>
<dbReference type="EMBL" id="JBHMAX010000033">
    <property type="protein sequence ID" value="MFB9733386.1"/>
    <property type="molecule type" value="Genomic_DNA"/>
</dbReference>
<evidence type="ECO:0000256" key="4">
    <source>
        <dbReference type="ARBA" id="ARBA00022692"/>
    </source>
</evidence>
<evidence type="ECO:0000256" key="3">
    <source>
        <dbReference type="ARBA" id="ARBA00022475"/>
    </source>
</evidence>
<dbReference type="InterPro" id="IPR033756">
    <property type="entry name" value="YlxH/NBP35"/>
</dbReference>
<accession>A0ABV5V6F3</accession>
<dbReference type="InterPro" id="IPR027417">
    <property type="entry name" value="P-loop_NTPase"/>
</dbReference>
<dbReference type="InterPro" id="IPR005702">
    <property type="entry name" value="Wzc-like_C"/>
</dbReference>
<keyword evidence="3" id="KW-1003">Cell membrane</keyword>
<dbReference type="InterPro" id="IPR050445">
    <property type="entry name" value="Bact_polysacc_biosynth/exp"/>
</dbReference>
<dbReference type="EC" id="2.7.10.2" evidence="11"/>
<dbReference type="Proteomes" id="UP001589613">
    <property type="component" value="Unassembled WGS sequence"/>
</dbReference>
<evidence type="ECO:0000256" key="1">
    <source>
        <dbReference type="ARBA" id="ARBA00004651"/>
    </source>
</evidence>